<dbReference type="PROSITE" id="PS01129">
    <property type="entry name" value="PSI_RLU"/>
    <property type="match status" value="1"/>
</dbReference>
<accession>A0A1T4KV83</accession>
<dbReference type="GO" id="GO:0001522">
    <property type="term" value="P:pseudouridine synthesis"/>
    <property type="evidence" value="ECO:0007669"/>
    <property type="project" value="InterPro"/>
</dbReference>
<gene>
    <name evidence="2" type="ORF">SAMN02745149_01329</name>
</gene>
<name>A0A1T4KV83_TREPO</name>
<proteinExistence type="predicted"/>
<keyword evidence="3" id="KW-1185">Reference proteome</keyword>
<dbReference type="AlphaFoldDB" id="A0A1T4KV83"/>
<dbReference type="Proteomes" id="UP000190423">
    <property type="component" value="Unassembled WGS sequence"/>
</dbReference>
<dbReference type="CDD" id="cd02869">
    <property type="entry name" value="PseudoU_synth_RluA_like"/>
    <property type="match status" value="1"/>
</dbReference>
<protein>
    <submittedName>
        <fullName evidence="2">23S rRNA pseudouridine955/2504/2580 synthase</fullName>
    </submittedName>
</protein>
<dbReference type="GO" id="GO:0006396">
    <property type="term" value="P:RNA processing"/>
    <property type="evidence" value="ECO:0007669"/>
    <property type="project" value="UniProtKB-ARBA"/>
</dbReference>
<dbReference type="Gene3D" id="3.30.2350.10">
    <property type="entry name" value="Pseudouridine synthase"/>
    <property type="match status" value="1"/>
</dbReference>
<dbReference type="EMBL" id="FUWG01000009">
    <property type="protein sequence ID" value="SJZ46280.1"/>
    <property type="molecule type" value="Genomic_DNA"/>
</dbReference>
<dbReference type="RefSeq" id="WP_078933241.1">
    <property type="nucleotide sequence ID" value="NZ_FUWG01000009.1"/>
</dbReference>
<dbReference type="InterPro" id="IPR020103">
    <property type="entry name" value="PsdUridine_synth_cat_dom_sf"/>
</dbReference>
<dbReference type="InterPro" id="IPR050188">
    <property type="entry name" value="RluA_PseudoU_synthase"/>
</dbReference>
<organism evidence="2 3">
    <name type="scientific">Treponema porcinum</name>
    <dbReference type="NCBI Taxonomy" id="261392"/>
    <lineage>
        <taxon>Bacteria</taxon>
        <taxon>Pseudomonadati</taxon>
        <taxon>Spirochaetota</taxon>
        <taxon>Spirochaetia</taxon>
        <taxon>Spirochaetales</taxon>
        <taxon>Treponemataceae</taxon>
        <taxon>Treponema</taxon>
    </lineage>
</organism>
<reference evidence="2 3" key="1">
    <citation type="submission" date="2017-02" db="EMBL/GenBank/DDBJ databases">
        <authorList>
            <person name="Peterson S.W."/>
        </authorList>
    </citation>
    <scope>NUCLEOTIDE SEQUENCE [LARGE SCALE GENOMIC DNA]</scope>
    <source>
        <strain evidence="2 3">ATCC BAA-908</strain>
    </source>
</reference>
<feature type="domain" description="Pseudouridine synthase RsuA/RluA-like" evidence="1">
    <location>
        <begin position="13"/>
        <end position="155"/>
    </location>
</feature>
<dbReference type="PANTHER" id="PTHR21600">
    <property type="entry name" value="MITOCHONDRIAL RNA PSEUDOURIDINE SYNTHASE"/>
    <property type="match status" value="1"/>
</dbReference>
<dbReference type="GeneID" id="78316626"/>
<dbReference type="InterPro" id="IPR006224">
    <property type="entry name" value="PsdUridine_synth_RluA-like_CS"/>
</dbReference>
<dbReference type="GO" id="GO:0140098">
    <property type="term" value="F:catalytic activity, acting on RNA"/>
    <property type="evidence" value="ECO:0007669"/>
    <property type="project" value="UniProtKB-ARBA"/>
</dbReference>
<dbReference type="GO" id="GO:0003723">
    <property type="term" value="F:RNA binding"/>
    <property type="evidence" value="ECO:0007669"/>
    <property type="project" value="InterPro"/>
</dbReference>
<sequence length="216" mass="23941">MKQIDILFENDQILVINKPCGIAVQGGEGIAHPLDKELPAQLGYPVYLVHRLDRDTAGLMIVAKSPLYAAQWTKMIGGKLVRKEYTAICAGTMPAKKGTIKTAVIQHGTEKPAVTHYEVLEEKNVSIEEKTVTLSKIHLRLETGRMHQIRIHLAKQNCPIAGDDKHGNFKINKLLRKACGIKQLLLAATSLTFPVDGRDKTISIPCPEHFQFQADC</sequence>
<evidence type="ECO:0000313" key="2">
    <source>
        <dbReference type="EMBL" id="SJZ46280.1"/>
    </source>
</evidence>
<dbReference type="OrthoDB" id="305739at2"/>
<dbReference type="STRING" id="261392.SAMN02745149_01329"/>
<evidence type="ECO:0000259" key="1">
    <source>
        <dbReference type="Pfam" id="PF00849"/>
    </source>
</evidence>
<evidence type="ECO:0000313" key="3">
    <source>
        <dbReference type="Proteomes" id="UP000190423"/>
    </source>
</evidence>
<dbReference type="SUPFAM" id="SSF55120">
    <property type="entry name" value="Pseudouridine synthase"/>
    <property type="match status" value="1"/>
</dbReference>
<dbReference type="Pfam" id="PF00849">
    <property type="entry name" value="PseudoU_synth_2"/>
    <property type="match status" value="1"/>
</dbReference>
<dbReference type="InterPro" id="IPR006145">
    <property type="entry name" value="PsdUridine_synth_RsuA/RluA"/>
</dbReference>
<dbReference type="GO" id="GO:0009982">
    <property type="term" value="F:pseudouridine synthase activity"/>
    <property type="evidence" value="ECO:0007669"/>
    <property type="project" value="InterPro"/>
</dbReference>